<accession>A0A7U3YLY6</accession>
<keyword evidence="5" id="KW-1185">Reference proteome</keyword>
<organism evidence="4 5">
    <name type="scientific">Desulfobulbus propionicus (strain ATCC 33891 / DSM 2032 / VKM B-1956 / 1pr3)</name>
    <dbReference type="NCBI Taxonomy" id="577650"/>
    <lineage>
        <taxon>Bacteria</taxon>
        <taxon>Pseudomonadati</taxon>
        <taxon>Thermodesulfobacteriota</taxon>
        <taxon>Desulfobulbia</taxon>
        <taxon>Desulfobulbales</taxon>
        <taxon>Desulfobulbaceae</taxon>
        <taxon>Desulfobulbus</taxon>
    </lineage>
</organism>
<dbReference type="AlphaFoldDB" id="A0A7U3YLY6"/>
<dbReference type="InterPro" id="IPR038592">
    <property type="entry name" value="CheD-like_sf"/>
</dbReference>
<proteinExistence type="inferred from homology"/>
<comment type="catalytic activity">
    <reaction evidence="3">
        <text>L-glutaminyl-[protein] + H2O = L-glutamyl-[protein] + NH4(+)</text>
        <dbReference type="Rhea" id="RHEA:16441"/>
        <dbReference type="Rhea" id="RHEA-COMP:10207"/>
        <dbReference type="Rhea" id="RHEA-COMP:10208"/>
        <dbReference type="ChEBI" id="CHEBI:15377"/>
        <dbReference type="ChEBI" id="CHEBI:28938"/>
        <dbReference type="ChEBI" id="CHEBI:29973"/>
        <dbReference type="ChEBI" id="CHEBI:30011"/>
        <dbReference type="EC" id="3.5.1.44"/>
    </reaction>
</comment>
<gene>
    <name evidence="3" type="primary">cheD</name>
    <name evidence="4" type="ordered locus">Despr_1696</name>
</gene>
<keyword evidence="2 3" id="KW-0378">Hydrolase</keyword>
<evidence type="ECO:0000313" key="4">
    <source>
        <dbReference type="EMBL" id="ADW17848.1"/>
    </source>
</evidence>
<dbReference type="HAMAP" id="MF_01440">
    <property type="entry name" value="CheD"/>
    <property type="match status" value="1"/>
</dbReference>
<evidence type="ECO:0000313" key="5">
    <source>
        <dbReference type="Proteomes" id="UP000006365"/>
    </source>
</evidence>
<dbReference type="CDD" id="cd16352">
    <property type="entry name" value="CheD"/>
    <property type="match status" value="1"/>
</dbReference>
<dbReference type="InterPro" id="IPR005659">
    <property type="entry name" value="Chemorcpt_Glu_NH3ase_CheD"/>
</dbReference>
<protein>
    <recommendedName>
        <fullName evidence="3">Probable chemoreceptor glutamine deamidase CheD</fullName>
        <ecNumber evidence="3">3.5.1.44</ecNumber>
    </recommendedName>
</protein>
<comment type="function">
    <text evidence="3">Probably deamidates glutamine residues to glutamate on methyl-accepting chemotaxis receptors (MCPs), playing an important role in chemotaxis.</text>
</comment>
<dbReference type="Pfam" id="PF03975">
    <property type="entry name" value="CheD"/>
    <property type="match status" value="1"/>
</dbReference>
<dbReference type="PANTHER" id="PTHR35147:SF1">
    <property type="entry name" value="CHEMORECEPTOR GLUTAMINE DEAMIDASE CHED-RELATED"/>
    <property type="match status" value="1"/>
</dbReference>
<dbReference type="EC" id="3.5.1.44" evidence="3"/>
<evidence type="ECO:0000256" key="1">
    <source>
        <dbReference type="ARBA" id="ARBA00022500"/>
    </source>
</evidence>
<dbReference type="GO" id="GO:0050568">
    <property type="term" value="F:protein-glutamine glutaminase activity"/>
    <property type="evidence" value="ECO:0007669"/>
    <property type="project" value="UniProtKB-UniRule"/>
</dbReference>
<evidence type="ECO:0000256" key="3">
    <source>
        <dbReference type="HAMAP-Rule" id="MF_01440"/>
    </source>
</evidence>
<name>A0A7U3YLY6_DESPD</name>
<dbReference type="EMBL" id="CP002364">
    <property type="protein sequence ID" value="ADW17848.1"/>
    <property type="molecule type" value="Genomic_DNA"/>
</dbReference>
<sequence length="172" mass="18610">MIPFLAGHSRQAFLKPGEVIVTAEPLLVSTILGSCVAVTLYAPDQGIGAICHAMLPDDPSGNNDLRHVGTAVRAMYQQIQRYRRSKQLVVKLFGGAQVLACEPIIDARLAVGAQNIRQARQTLEQLGLGIANADTGGNVGRKVLFSIKTGDVYVRKLRHRDNGCTCMQGRFP</sequence>
<comment type="similarity">
    <text evidence="3">Belongs to the CheD family.</text>
</comment>
<dbReference type="SUPFAM" id="SSF64438">
    <property type="entry name" value="CNF1/YfiH-like putative cysteine hydrolases"/>
    <property type="match status" value="1"/>
</dbReference>
<dbReference type="KEGG" id="dpr:Despr_1696"/>
<dbReference type="Gene3D" id="3.30.1330.200">
    <property type="match status" value="1"/>
</dbReference>
<dbReference type="Proteomes" id="UP000006365">
    <property type="component" value="Chromosome"/>
</dbReference>
<dbReference type="RefSeq" id="WP_015724389.1">
    <property type="nucleotide sequence ID" value="NC_014972.1"/>
</dbReference>
<reference evidence="4 5" key="1">
    <citation type="journal article" date="2011" name="Stand. Genomic Sci.">
        <title>Complete genome sequence of Desulfobulbus propionicus type strain (1pr3).</title>
        <authorList>
            <person name="Pagani I."/>
            <person name="Lapidus A."/>
            <person name="Nolan M."/>
            <person name="Lucas S."/>
            <person name="Hammon N."/>
            <person name="Deshpande S."/>
            <person name="Cheng J.F."/>
            <person name="Chertkov O."/>
            <person name="Davenport K."/>
            <person name="Tapia R."/>
            <person name="Han C."/>
            <person name="Goodwin L."/>
            <person name="Pitluck S."/>
            <person name="Liolios K."/>
            <person name="Mavromatis K."/>
            <person name="Ivanova N."/>
            <person name="Mikhailova N."/>
            <person name="Pati A."/>
            <person name="Chen A."/>
            <person name="Palaniappan K."/>
            <person name="Land M."/>
            <person name="Hauser L."/>
            <person name="Chang Y.J."/>
            <person name="Jeffries C.D."/>
            <person name="Detter J.C."/>
            <person name="Brambilla E."/>
            <person name="Kannan K.P."/>
            <person name="Djao O.D."/>
            <person name="Rohde M."/>
            <person name="Pukall R."/>
            <person name="Spring S."/>
            <person name="Goker M."/>
            <person name="Sikorski J."/>
            <person name="Woyke T."/>
            <person name="Bristow J."/>
            <person name="Eisen J.A."/>
            <person name="Markowitz V."/>
            <person name="Hugenholtz P."/>
            <person name="Kyrpides N.C."/>
            <person name="Klenk H.P."/>
        </authorList>
    </citation>
    <scope>NUCLEOTIDE SEQUENCE [LARGE SCALE GENOMIC DNA]</scope>
    <source>
        <strain evidence="5">ATCC 33891 / DSM 2032 / 1pr3</strain>
    </source>
</reference>
<evidence type="ECO:0000256" key="2">
    <source>
        <dbReference type="ARBA" id="ARBA00022801"/>
    </source>
</evidence>
<dbReference type="InterPro" id="IPR011324">
    <property type="entry name" value="Cytotoxic_necrot_fac-like_cat"/>
</dbReference>
<dbReference type="GO" id="GO:0006935">
    <property type="term" value="P:chemotaxis"/>
    <property type="evidence" value="ECO:0007669"/>
    <property type="project" value="UniProtKB-UniRule"/>
</dbReference>
<dbReference type="PANTHER" id="PTHR35147">
    <property type="entry name" value="CHEMORECEPTOR GLUTAMINE DEAMIDASE CHED-RELATED"/>
    <property type="match status" value="1"/>
</dbReference>
<keyword evidence="1 3" id="KW-0145">Chemotaxis</keyword>